<name>A0A0E0QKQ8_ORYRU</name>
<organism evidence="1 2">
    <name type="scientific">Oryza rufipogon</name>
    <name type="common">Brownbeard rice</name>
    <name type="synonym">Asian wild rice</name>
    <dbReference type="NCBI Taxonomy" id="4529"/>
    <lineage>
        <taxon>Eukaryota</taxon>
        <taxon>Viridiplantae</taxon>
        <taxon>Streptophyta</taxon>
        <taxon>Embryophyta</taxon>
        <taxon>Tracheophyta</taxon>
        <taxon>Spermatophyta</taxon>
        <taxon>Magnoliopsida</taxon>
        <taxon>Liliopsida</taxon>
        <taxon>Poales</taxon>
        <taxon>Poaceae</taxon>
        <taxon>BOP clade</taxon>
        <taxon>Oryzoideae</taxon>
        <taxon>Oryzeae</taxon>
        <taxon>Oryzinae</taxon>
        <taxon>Oryza</taxon>
    </lineage>
</organism>
<protein>
    <submittedName>
        <fullName evidence="1">Uncharacterized protein</fullName>
    </submittedName>
</protein>
<keyword evidence="2" id="KW-1185">Reference proteome</keyword>
<dbReference type="Proteomes" id="UP000008022">
    <property type="component" value="Unassembled WGS sequence"/>
</dbReference>
<dbReference type="EnsemblPlants" id="ORUFI08G21620.1">
    <property type="protein sequence ID" value="ORUFI08G21620.1"/>
    <property type="gene ID" value="ORUFI08G21620"/>
</dbReference>
<reference evidence="2" key="1">
    <citation type="submission" date="2013-06" db="EMBL/GenBank/DDBJ databases">
        <authorList>
            <person name="Zhao Q."/>
        </authorList>
    </citation>
    <scope>NUCLEOTIDE SEQUENCE</scope>
    <source>
        <strain evidence="2">cv. W1943</strain>
    </source>
</reference>
<evidence type="ECO:0000313" key="1">
    <source>
        <dbReference type="EnsemblPlants" id="ORUFI08G21620.1"/>
    </source>
</evidence>
<dbReference type="Gramene" id="ORUFI08G21620.1">
    <property type="protein sequence ID" value="ORUFI08G21620.1"/>
    <property type="gene ID" value="ORUFI08G21620"/>
</dbReference>
<dbReference type="AlphaFoldDB" id="A0A0E0QKQ8"/>
<dbReference type="HOGENOM" id="CLU_2175165_0_0_1"/>
<reference evidence="1" key="2">
    <citation type="submission" date="2015-06" db="UniProtKB">
        <authorList>
            <consortium name="EnsemblPlants"/>
        </authorList>
    </citation>
    <scope>IDENTIFICATION</scope>
</reference>
<evidence type="ECO:0000313" key="2">
    <source>
        <dbReference type="Proteomes" id="UP000008022"/>
    </source>
</evidence>
<accession>A0A0E0QKQ8</accession>
<sequence>MEAEGDAVERQQQLLVRWSASLRRREASLTTSPPPPPPPCWCCPAAAARGSRRWFHHSAHPHTQMPSSAVAVGSSSGVAGHPALVDGGYGRGRMVDGRAFSSHYPLKKRK</sequence>
<proteinExistence type="predicted"/>